<dbReference type="GO" id="GO:0033744">
    <property type="term" value="F:L-methionine:thioredoxin-disulfide S-oxidoreductase activity"/>
    <property type="evidence" value="ECO:0007669"/>
    <property type="project" value="RHEA"/>
</dbReference>
<dbReference type="OrthoDB" id="4174719at2"/>
<comment type="function">
    <text evidence="4">Has an important function as a repair enzyme for proteins that have been inactivated by oxidation. Catalyzes the reversible oxidation-reduction of methionine sulfoxide in proteins to methionine.</text>
</comment>
<sequence length="231" mass="25179">MTNLLKNGLAAVCILLLSACSERPAEAQKAATAQGGPVIRSTAGPAPADMTGLATADFAGGCFWCTEETFEEIKGVKAVVSGYSGSPEANPTYEQVGRGETGHAESIQIYYDPKVVSYATLVDVFFRAAHDPTTLNRQGPDAGAQYRSIAFYRTPAEKKVIDDAIARVNASKQYSNPIVTQVVPFEKFWPAEGYHQGYFRLHPEEGYVQSVSTPKVEKFRHKFPELLKNPL</sequence>
<dbReference type="AlphaFoldDB" id="A0A1H9ZGV9"/>
<dbReference type="SUPFAM" id="SSF55068">
    <property type="entry name" value="Peptide methionine sulfoxide reductase"/>
    <property type="match status" value="1"/>
</dbReference>
<dbReference type="EMBL" id="FOHS01000001">
    <property type="protein sequence ID" value="SES80781.1"/>
    <property type="molecule type" value="Genomic_DNA"/>
</dbReference>
<comment type="similarity">
    <text evidence="4">Belongs to the MsrA Met sulfoxide reductase family.</text>
</comment>
<dbReference type="HAMAP" id="MF_01401">
    <property type="entry name" value="MsrA"/>
    <property type="match status" value="1"/>
</dbReference>
<organism evidence="6 7">
    <name type="scientific">Hymenobacter actinosclerus</name>
    <dbReference type="NCBI Taxonomy" id="82805"/>
    <lineage>
        <taxon>Bacteria</taxon>
        <taxon>Pseudomonadati</taxon>
        <taxon>Bacteroidota</taxon>
        <taxon>Cytophagia</taxon>
        <taxon>Cytophagales</taxon>
        <taxon>Hymenobacteraceae</taxon>
        <taxon>Hymenobacter</taxon>
    </lineage>
</organism>
<dbReference type="PANTHER" id="PTHR43774">
    <property type="entry name" value="PEPTIDE METHIONINE SULFOXIDE REDUCTASE"/>
    <property type="match status" value="1"/>
</dbReference>
<proteinExistence type="inferred from homology"/>
<evidence type="ECO:0000256" key="3">
    <source>
        <dbReference type="ARBA" id="ARBA00048782"/>
    </source>
</evidence>
<dbReference type="Gene3D" id="3.30.1060.10">
    <property type="entry name" value="Peptide methionine sulphoxide reductase MsrA"/>
    <property type="match status" value="1"/>
</dbReference>
<evidence type="ECO:0000256" key="1">
    <source>
        <dbReference type="ARBA" id="ARBA00023002"/>
    </source>
</evidence>
<evidence type="ECO:0000256" key="4">
    <source>
        <dbReference type="HAMAP-Rule" id="MF_01401"/>
    </source>
</evidence>
<dbReference type="InterPro" id="IPR002569">
    <property type="entry name" value="Met_Sox_Rdtase_MsrA_dom"/>
</dbReference>
<feature type="active site" evidence="4">
    <location>
        <position position="62"/>
    </location>
</feature>
<reference evidence="7" key="1">
    <citation type="submission" date="2016-10" db="EMBL/GenBank/DDBJ databases">
        <authorList>
            <person name="Varghese N."/>
            <person name="Submissions S."/>
        </authorList>
    </citation>
    <scope>NUCLEOTIDE SEQUENCE [LARGE SCALE GENOMIC DNA]</scope>
    <source>
        <strain evidence="7">DSM 15310</strain>
    </source>
</reference>
<accession>A0A1H9ZGV9</accession>
<dbReference type="NCBIfam" id="TIGR00401">
    <property type="entry name" value="msrA"/>
    <property type="match status" value="1"/>
</dbReference>
<dbReference type="GO" id="GO:0008113">
    <property type="term" value="F:peptide-methionine (S)-S-oxide reductase activity"/>
    <property type="evidence" value="ECO:0007669"/>
    <property type="project" value="UniProtKB-UniRule"/>
</dbReference>
<keyword evidence="1 4" id="KW-0560">Oxidoreductase</keyword>
<evidence type="ECO:0000313" key="6">
    <source>
        <dbReference type="EMBL" id="SES80781.1"/>
    </source>
</evidence>
<evidence type="ECO:0000259" key="5">
    <source>
        <dbReference type="Pfam" id="PF01625"/>
    </source>
</evidence>
<dbReference type="PROSITE" id="PS51257">
    <property type="entry name" value="PROKAR_LIPOPROTEIN"/>
    <property type="match status" value="1"/>
</dbReference>
<evidence type="ECO:0000313" key="7">
    <source>
        <dbReference type="Proteomes" id="UP000198697"/>
    </source>
</evidence>
<name>A0A1H9ZGV9_9BACT</name>
<dbReference type="STRING" id="82805.SAMN04487998_0322"/>
<dbReference type="Pfam" id="PF01625">
    <property type="entry name" value="PMSR"/>
    <property type="match status" value="1"/>
</dbReference>
<dbReference type="EC" id="1.8.4.11" evidence="4"/>
<keyword evidence="7" id="KW-1185">Reference proteome</keyword>
<gene>
    <name evidence="4" type="primary">msrA</name>
    <name evidence="6" type="ORF">SAMN04487998_0322</name>
</gene>
<dbReference type="Proteomes" id="UP000198697">
    <property type="component" value="Unassembled WGS sequence"/>
</dbReference>
<dbReference type="RefSeq" id="WP_092767613.1">
    <property type="nucleotide sequence ID" value="NZ_FOHS01000001.1"/>
</dbReference>
<dbReference type="PANTHER" id="PTHR43774:SF1">
    <property type="entry name" value="PEPTIDE METHIONINE SULFOXIDE REDUCTASE MSRA 2"/>
    <property type="match status" value="1"/>
</dbReference>
<dbReference type="InterPro" id="IPR036509">
    <property type="entry name" value="Met_Sox_Rdtase_MsrA_sf"/>
</dbReference>
<comment type="catalytic activity">
    <reaction evidence="3 4">
        <text>[thioredoxin]-disulfide + L-methionine + H2O = L-methionine (S)-S-oxide + [thioredoxin]-dithiol</text>
        <dbReference type="Rhea" id="RHEA:19993"/>
        <dbReference type="Rhea" id="RHEA-COMP:10698"/>
        <dbReference type="Rhea" id="RHEA-COMP:10700"/>
        <dbReference type="ChEBI" id="CHEBI:15377"/>
        <dbReference type="ChEBI" id="CHEBI:29950"/>
        <dbReference type="ChEBI" id="CHEBI:50058"/>
        <dbReference type="ChEBI" id="CHEBI:57844"/>
        <dbReference type="ChEBI" id="CHEBI:58772"/>
        <dbReference type="EC" id="1.8.4.11"/>
    </reaction>
</comment>
<comment type="catalytic activity">
    <reaction evidence="2 4">
        <text>L-methionyl-[protein] + [thioredoxin]-disulfide + H2O = L-methionyl-(S)-S-oxide-[protein] + [thioredoxin]-dithiol</text>
        <dbReference type="Rhea" id="RHEA:14217"/>
        <dbReference type="Rhea" id="RHEA-COMP:10698"/>
        <dbReference type="Rhea" id="RHEA-COMP:10700"/>
        <dbReference type="Rhea" id="RHEA-COMP:12313"/>
        <dbReference type="Rhea" id="RHEA-COMP:12315"/>
        <dbReference type="ChEBI" id="CHEBI:15377"/>
        <dbReference type="ChEBI" id="CHEBI:16044"/>
        <dbReference type="ChEBI" id="CHEBI:29950"/>
        <dbReference type="ChEBI" id="CHEBI:44120"/>
        <dbReference type="ChEBI" id="CHEBI:50058"/>
        <dbReference type="EC" id="1.8.4.11"/>
    </reaction>
</comment>
<evidence type="ECO:0000256" key="2">
    <source>
        <dbReference type="ARBA" id="ARBA00047806"/>
    </source>
</evidence>
<protein>
    <recommendedName>
        <fullName evidence="4">Peptide methionine sulfoxide reductase MsrA</fullName>
        <shortName evidence="4">Protein-methionine-S-oxide reductase</shortName>
        <ecNumber evidence="4">1.8.4.11</ecNumber>
    </recommendedName>
    <alternativeName>
        <fullName evidence="4">Peptide-methionine (S)-S-oxide reductase</fullName>
        <shortName evidence="4">Peptide Met(O) reductase</shortName>
    </alternativeName>
</protein>
<feature type="domain" description="Peptide methionine sulphoxide reductase MsrA" evidence="5">
    <location>
        <begin position="56"/>
        <end position="208"/>
    </location>
</feature>